<sequence>MVNQNPEQIARDKIDQMLEAAGWVVQSIKKINFEQGEGQAVREYQTDAGPADYVLFVDKRAVGVIEAKREEAGQKITEVESQTEGYANATLKWVKNKEPLLFLYESTGIITRFTDGRDPKPRSREVFSFHRPETMREWLERGNSLRQRLQDIPPLNPQKLPAHELDLRDCQEIAITNLEQSLKEDRPRALIQMATGAGKTYTAITAMYRILEYAKGKRILFLVDTKNLGEQAEQEMLNYTPSDDTRKFTELYTVQRLKSRYVPKDAAVCISTIQRMYSILKDEELDEGIEETNPAEQLIKPKEPVPVAYNPKVPLEFFDFIFIDECHRSIYNLWQQVLDYFDAYLIGLTATPDNRTYGFFKKNVVSNYDHEKAVSDGVNVGNEVFTIETKITKDGEVLKAKQQIERREKVTRKRRWEQQDEDEAYSGKQLDRDIVNPDQIRTVIKSFKMSLPEIFPGRKEVPKTLIFAKSDSHADDIIQTVREEFAEGNAFCKKVTYKVAKDRKDKEGNVIEAGEDPKSVLSQFRNDYNPRIAVTVDMIATGTDVKSLECLVFMRDVKSRNYFEQMKGRGTRTQDHDDLKKVTPSAKSAKTHYVIVDAIGVTKSLKTASSPLITKPSVPLKDLAMGVMMGASDTDTVSSLAGRLARLDKQLDEEDKIRIEKESGGKRLTQIVSDLFSAIDADKVEDRACELAGQPPGTNPGDDKRNEAQAELVSQAANVFNGDLVELIDNIRREKDQKIDHENLDEIIRAEWDKESIDKAQDVAKEFSQYLQNNKNEIDALEIFFDQPHRRRELTFEMISEVMKKLKADKPQLAPLRIWQAYEQLENYRGQQPINELTALMALIRRVCGIDGQLSTYDASVRKNFQSWIMKTHAGGGDKFNEEQMQWLQMIRDHIISSFHFERDDLEMAPFDAQGGLGRMYQLFGADMNQLINELNEELVA</sequence>
<proteinExistence type="predicted"/>
<dbReference type="InterPro" id="IPR050742">
    <property type="entry name" value="Helicase_Restrict-Modif_Enz"/>
</dbReference>
<dbReference type="RefSeq" id="WP_371840687.1">
    <property type="nucleotide sequence ID" value="NZ_JBGMEK010000062.1"/>
</dbReference>
<dbReference type="InterPro" id="IPR013670">
    <property type="entry name" value="EcoEI_R_C_dom"/>
</dbReference>
<dbReference type="Gene3D" id="3.40.50.300">
    <property type="entry name" value="P-loop containing nucleotide triphosphate hydrolases"/>
    <property type="match status" value="2"/>
</dbReference>
<dbReference type="PANTHER" id="PTHR47396">
    <property type="entry name" value="TYPE I RESTRICTION ENZYME ECOKI R PROTEIN"/>
    <property type="match status" value="1"/>
</dbReference>
<comment type="caution">
    <text evidence="2">The sequence shown here is derived from an EMBL/GenBank/DDBJ whole genome shotgun (WGS) entry which is preliminary data.</text>
</comment>
<dbReference type="Pfam" id="PF04851">
    <property type="entry name" value="ResIII"/>
    <property type="match status" value="1"/>
</dbReference>
<name>A0ABV4P5J1_9GAMM</name>
<dbReference type="CDD" id="cd18799">
    <property type="entry name" value="SF2_C_EcoAI-like"/>
    <property type="match status" value="1"/>
</dbReference>
<dbReference type="SMART" id="SM00487">
    <property type="entry name" value="DEXDc"/>
    <property type="match status" value="1"/>
</dbReference>
<dbReference type="Pfam" id="PF08463">
    <property type="entry name" value="EcoEI_R_C"/>
    <property type="match status" value="1"/>
</dbReference>
<dbReference type="Gene3D" id="3.90.1570.30">
    <property type="match status" value="1"/>
</dbReference>
<dbReference type="InterPro" id="IPR006935">
    <property type="entry name" value="Helicase/UvrB_N"/>
</dbReference>
<organism evidence="2 3">
    <name type="scientific">Microbulbifer epialgicus</name>
    <dbReference type="NCBI Taxonomy" id="393907"/>
    <lineage>
        <taxon>Bacteria</taxon>
        <taxon>Pseudomonadati</taxon>
        <taxon>Pseudomonadota</taxon>
        <taxon>Gammaproteobacteria</taxon>
        <taxon>Cellvibrionales</taxon>
        <taxon>Microbulbiferaceae</taxon>
        <taxon>Microbulbifer</taxon>
    </lineage>
</organism>
<feature type="domain" description="Helicase ATP-binding" evidence="1">
    <location>
        <begin position="180"/>
        <end position="370"/>
    </location>
</feature>
<dbReference type="SUPFAM" id="SSF52540">
    <property type="entry name" value="P-loop containing nucleoside triphosphate hydrolases"/>
    <property type="match status" value="2"/>
</dbReference>
<dbReference type="InterPro" id="IPR027417">
    <property type="entry name" value="P-loop_NTPase"/>
</dbReference>
<keyword evidence="3" id="KW-1185">Reference proteome</keyword>
<evidence type="ECO:0000313" key="2">
    <source>
        <dbReference type="EMBL" id="MFA0812950.1"/>
    </source>
</evidence>
<protein>
    <submittedName>
        <fullName evidence="2">Type I restriction-modification enzyme R subunit C-terminal domain-containing protein</fullName>
    </submittedName>
</protein>
<reference evidence="2 3" key="1">
    <citation type="submission" date="2024-08" db="EMBL/GenBank/DDBJ databases">
        <authorList>
            <person name="Ishaq N."/>
        </authorList>
    </citation>
    <scope>NUCLEOTIDE SEQUENCE [LARGE SCALE GENOMIC DNA]</scope>
    <source>
        <strain evidence="2 3">DSM 18651</strain>
    </source>
</reference>
<evidence type="ECO:0000259" key="1">
    <source>
        <dbReference type="PROSITE" id="PS51192"/>
    </source>
</evidence>
<dbReference type="PANTHER" id="PTHR47396:SF1">
    <property type="entry name" value="ATP-DEPENDENT HELICASE IRC3-RELATED"/>
    <property type="match status" value="1"/>
</dbReference>
<gene>
    <name evidence="2" type="ORF">ACCI49_18740</name>
</gene>
<dbReference type="EMBL" id="JBGMEK010000062">
    <property type="protein sequence ID" value="MFA0812950.1"/>
    <property type="molecule type" value="Genomic_DNA"/>
</dbReference>
<dbReference type="CDD" id="cd18032">
    <property type="entry name" value="DEXHc_RE_I_III_res"/>
    <property type="match status" value="1"/>
</dbReference>
<accession>A0ABV4P5J1</accession>
<evidence type="ECO:0000313" key="3">
    <source>
        <dbReference type="Proteomes" id="UP001569428"/>
    </source>
</evidence>
<dbReference type="Proteomes" id="UP001569428">
    <property type="component" value="Unassembled WGS sequence"/>
</dbReference>
<dbReference type="InterPro" id="IPR014001">
    <property type="entry name" value="Helicase_ATP-bd"/>
</dbReference>
<dbReference type="PROSITE" id="PS51192">
    <property type="entry name" value="HELICASE_ATP_BIND_1"/>
    <property type="match status" value="1"/>
</dbReference>